<evidence type="ECO:0000313" key="3">
    <source>
        <dbReference type="Proteomes" id="UP001642540"/>
    </source>
</evidence>
<evidence type="ECO:0000313" key="2">
    <source>
        <dbReference type="EMBL" id="CAL8070536.1"/>
    </source>
</evidence>
<keyword evidence="3" id="KW-1185">Reference proteome</keyword>
<feature type="transmembrane region" description="Helical" evidence="1">
    <location>
        <begin position="323"/>
        <end position="346"/>
    </location>
</feature>
<name>A0ABP1PL68_9HEXA</name>
<keyword evidence="1" id="KW-0812">Transmembrane</keyword>
<reference evidence="2 3" key="1">
    <citation type="submission" date="2024-08" db="EMBL/GenBank/DDBJ databases">
        <authorList>
            <person name="Cucini C."/>
            <person name="Frati F."/>
        </authorList>
    </citation>
    <scope>NUCLEOTIDE SEQUENCE [LARGE SCALE GENOMIC DNA]</scope>
</reference>
<keyword evidence="1" id="KW-0472">Membrane</keyword>
<accession>A0ABP1PL68</accession>
<dbReference type="EMBL" id="CAXLJM020000004">
    <property type="protein sequence ID" value="CAL8070536.1"/>
    <property type="molecule type" value="Genomic_DNA"/>
</dbReference>
<feature type="transmembrane region" description="Helical" evidence="1">
    <location>
        <begin position="93"/>
        <end position="112"/>
    </location>
</feature>
<feature type="transmembrane region" description="Helical" evidence="1">
    <location>
        <begin position="55"/>
        <end position="73"/>
    </location>
</feature>
<evidence type="ECO:0000256" key="1">
    <source>
        <dbReference type="SAM" id="Phobius"/>
    </source>
</evidence>
<feature type="transmembrane region" description="Helical" evidence="1">
    <location>
        <begin position="292"/>
        <end position="317"/>
    </location>
</feature>
<gene>
    <name evidence="2" type="ORF">ODALV1_LOCUS1289</name>
</gene>
<feature type="transmembrane region" description="Helical" evidence="1">
    <location>
        <begin position="157"/>
        <end position="179"/>
    </location>
</feature>
<dbReference type="Proteomes" id="UP001642540">
    <property type="component" value="Unassembled WGS sequence"/>
</dbReference>
<evidence type="ECO:0008006" key="4">
    <source>
        <dbReference type="Google" id="ProtNLM"/>
    </source>
</evidence>
<keyword evidence="1" id="KW-1133">Transmembrane helix</keyword>
<proteinExistence type="predicted"/>
<sequence length="422" mass="49163">MTTKIVSDFTKSLITLRWKLYDCFGHARFFHWDSKMKEFTTLPTSLTYMYYNSVLLTYGGIVMQFILVSYLVIKSKGDEDGVLDPVVFGTTIVAGWVEWGALCCLVFSGYIVHQHHIEMNYLCNQIFRYCQRIEDTMYHHNLHFGLQQLNCIKEMELFILVLGIASTFTPPSYVMFFLIEYEPFHEFLQDVFEVDVSFKIQHGHILLFATWVITVCGGIAFHILCVAIIYFEFALICMLSLIPQNLVPYRGQENFRMPEYKVHTTSFGILDETEVIHMYRTQQMFNILSNQIYASVLLSAHHPLFMVILVGLTFVVLRYLDLVYVAGLFPTMIVIMGIFVGFLLIFMECYKLGILYETSGKFKNIGIRLSRRRSFFRKFANSCSTLYFDAAHPFYKITKHTFAEFFCQFLNFLVTLLVSQSV</sequence>
<feature type="transmembrane region" description="Helical" evidence="1">
    <location>
        <begin position="205"/>
        <end position="231"/>
    </location>
</feature>
<organism evidence="2 3">
    <name type="scientific">Orchesella dallaii</name>
    <dbReference type="NCBI Taxonomy" id="48710"/>
    <lineage>
        <taxon>Eukaryota</taxon>
        <taxon>Metazoa</taxon>
        <taxon>Ecdysozoa</taxon>
        <taxon>Arthropoda</taxon>
        <taxon>Hexapoda</taxon>
        <taxon>Collembola</taxon>
        <taxon>Entomobryomorpha</taxon>
        <taxon>Entomobryoidea</taxon>
        <taxon>Orchesellidae</taxon>
        <taxon>Orchesellinae</taxon>
        <taxon>Orchesella</taxon>
    </lineage>
</organism>
<protein>
    <recommendedName>
        <fullName evidence="4">Odorant receptor</fullName>
    </recommendedName>
</protein>
<comment type="caution">
    <text evidence="2">The sequence shown here is derived from an EMBL/GenBank/DDBJ whole genome shotgun (WGS) entry which is preliminary data.</text>
</comment>